<accession>A0AAD1IN36</accession>
<dbReference type="Pfam" id="PF00196">
    <property type="entry name" value="GerE"/>
    <property type="match status" value="1"/>
</dbReference>
<dbReference type="SUPFAM" id="SSF46894">
    <property type="entry name" value="C-terminal effector domain of the bipartite response regulators"/>
    <property type="match status" value="1"/>
</dbReference>
<dbReference type="PRINTS" id="PR00038">
    <property type="entry name" value="HTHLUXR"/>
</dbReference>
<feature type="domain" description="HTH luxR-type" evidence="1">
    <location>
        <begin position="304"/>
        <end position="361"/>
    </location>
</feature>
<dbReference type="InterPro" id="IPR016032">
    <property type="entry name" value="Sig_transdc_resp-reg_C-effctor"/>
</dbReference>
<name>A0AAD1IN36_9MYCO</name>
<dbReference type="RefSeq" id="WP_134054999.1">
    <property type="nucleotide sequence ID" value="NZ_AP022586.1"/>
</dbReference>
<dbReference type="SMART" id="SM00421">
    <property type="entry name" value="HTH_LUXR"/>
    <property type="match status" value="1"/>
</dbReference>
<proteinExistence type="predicted"/>
<keyword evidence="3" id="KW-1185">Reference proteome</keyword>
<dbReference type="AlphaFoldDB" id="A0AAD1IN36"/>
<evidence type="ECO:0000313" key="2">
    <source>
        <dbReference type="EMBL" id="BBY17961.1"/>
    </source>
</evidence>
<dbReference type="Gene3D" id="1.10.10.10">
    <property type="entry name" value="Winged helix-like DNA-binding domain superfamily/Winged helix DNA-binding domain"/>
    <property type="match status" value="1"/>
</dbReference>
<dbReference type="EMBL" id="AP022586">
    <property type="protein sequence ID" value="BBY17961.1"/>
    <property type="molecule type" value="Genomic_DNA"/>
</dbReference>
<reference evidence="2 3" key="1">
    <citation type="journal article" date="2019" name="Emerg. Microbes Infect.">
        <title>Comprehensive subspecies identification of 175 nontuberculous mycobacteria species based on 7547 genomic profiles.</title>
        <authorList>
            <person name="Matsumoto Y."/>
            <person name="Kinjo T."/>
            <person name="Motooka D."/>
            <person name="Nabeya D."/>
            <person name="Jung N."/>
            <person name="Uechi K."/>
            <person name="Horii T."/>
            <person name="Iida T."/>
            <person name="Fujita J."/>
            <person name="Nakamura S."/>
        </authorList>
    </citation>
    <scope>NUCLEOTIDE SEQUENCE [LARGE SCALE GENOMIC DNA]</scope>
    <source>
        <strain evidence="2 3">JCM 17423</strain>
    </source>
</reference>
<dbReference type="InterPro" id="IPR000792">
    <property type="entry name" value="Tscrpt_reg_LuxR_C"/>
</dbReference>
<sequence>MVTLDEYSRLVSAIHAAAVTPEHWVDAMTAVRQSLNATTGAMLIADDAGRTAERASLEPDAHRTYSEYYHRIDYVLSAVERGPVGVIHSGQALIDSEARAEFNVDWIRPYHMDDGLFVRLTGNERPACFIVANPRRDEPFLTDERAELVAALVPHLQQALRTEKYLHELKRDAVDLAGAIDCMRQAVLVVAAKGIVVHCNAAASALVRRADGLTVRSGRLRASRSDVDGAVQRAVSAALGSSDGGARSGTSVLCPRPSGGRPYVAHTFPFPAGAHHDGDDPRALIVIADPDQQPLPPKAMLRNLFGLTNGESDVALRVARGQGLAPISEELSVSVATVKTHLQHVFDKTDTHRQAELVRLLTALLP</sequence>
<dbReference type="InterPro" id="IPR036388">
    <property type="entry name" value="WH-like_DNA-bd_sf"/>
</dbReference>
<dbReference type="Proteomes" id="UP000466607">
    <property type="component" value="Chromosome"/>
</dbReference>
<gene>
    <name evidence="2" type="ORF">MLIT_35530</name>
</gene>
<evidence type="ECO:0000259" key="1">
    <source>
        <dbReference type="SMART" id="SM00421"/>
    </source>
</evidence>
<evidence type="ECO:0000313" key="3">
    <source>
        <dbReference type="Proteomes" id="UP000466607"/>
    </source>
</evidence>
<dbReference type="GO" id="GO:0006355">
    <property type="term" value="P:regulation of DNA-templated transcription"/>
    <property type="evidence" value="ECO:0007669"/>
    <property type="project" value="InterPro"/>
</dbReference>
<dbReference type="GO" id="GO:0003677">
    <property type="term" value="F:DNA binding"/>
    <property type="evidence" value="ECO:0007669"/>
    <property type="project" value="InterPro"/>
</dbReference>
<protein>
    <submittedName>
        <fullName evidence="2">LuxR family transcriptional regulator</fullName>
    </submittedName>
</protein>
<organism evidence="2 3">
    <name type="scientific">Mycolicibacterium litorale</name>
    <dbReference type="NCBI Taxonomy" id="758802"/>
    <lineage>
        <taxon>Bacteria</taxon>
        <taxon>Bacillati</taxon>
        <taxon>Actinomycetota</taxon>
        <taxon>Actinomycetes</taxon>
        <taxon>Mycobacteriales</taxon>
        <taxon>Mycobacteriaceae</taxon>
        <taxon>Mycolicibacterium</taxon>
    </lineage>
</organism>